<comment type="caution">
    <text evidence="2">The sequence shown here is derived from an EMBL/GenBank/DDBJ whole genome shotgun (WGS) entry which is preliminary data.</text>
</comment>
<accession>A0A9P7FL49</accession>
<evidence type="ECO:0000313" key="2">
    <source>
        <dbReference type="EMBL" id="KAG5633557.1"/>
    </source>
</evidence>
<reference evidence="2" key="1">
    <citation type="submission" date="2021-02" db="EMBL/GenBank/DDBJ databases">
        <authorList>
            <person name="Nieuwenhuis M."/>
            <person name="Van De Peppel L.J.J."/>
        </authorList>
    </citation>
    <scope>NUCLEOTIDE SEQUENCE</scope>
    <source>
        <strain evidence="2">D49</strain>
    </source>
</reference>
<reference evidence="2" key="2">
    <citation type="submission" date="2021-10" db="EMBL/GenBank/DDBJ databases">
        <title>Phylogenomics reveals ancestral predisposition of the termite-cultivated fungus Termitomyces towards a domesticated lifestyle.</title>
        <authorList>
            <person name="Auxier B."/>
            <person name="Grum-Grzhimaylo A."/>
            <person name="Cardenas M.E."/>
            <person name="Lodge J.D."/>
            <person name="Laessoe T."/>
            <person name="Pedersen O."/>
            <person name="Smith M.E."/>
            <person name="Kuyper T.W."/>
            <person name="Franco-Molano E.A."/>
            <person name="Baroni T.J."/>
            <person name="Aanen D.K."/>
        </authorList>
    </citation>
    <scope>NUCLEOTIDE SEQUENCE</scope>
    <source>
        <strain evidence="2">D49</strain>
    </source>
</reference>
<keyword evidence="1" id="KW-0732">Signal</keyword>
<keyword evidence="3" id="KW-1185">Reference proteome</keyword>
<organism evidence="2 3">
    <name type="scientific">Sphagnurus paluster</name>
    <dbReference type="NCBI Taxonomy" id="117069"/>
    <lineage>
        <taxon>Eukaryota</taxon>
        <taxon>Fungi</taxon>
        <taxon>Dikarya</taxon>
        <taxon>Basidiomycota</taxon>
        <taxon>Agaricomycotina</taxon>
        <taxon>Agaricomycetes</taxon>
        <taxon>Agaricomycetidae</taxon>
        <taxon>Agaricales</taxon>
        <taxon>Tricholomatineae</taxon>
        <taxon>Lyophyllaceae</taxon>
        <taxon>Sphagnurus</taxon>
    </lineage>
</organism>
<dbReference type="EMBL" id="JABCKI010007516">
    <property type="protein sequence ID" value="KAG5633557.1"/>
    <property type="molecule type" value="Genomic_DNA"/>
</dbReference>
<protein>
    <submittedName>
        <fullName evidence="2">Uncharacterized protein</fullName>
    </submittedName>
</protein>
<feature type="non-terminal residue" evidence="2">
    <location>
        <position position="1"/>
    </location>
</feature>
<evidence type="ECO:0000256" key="1">
    <source>
        <dbReference type="SAM" id="SignalP"/>
    </source>
</evidence>
<dbReference type="AlphaFoldDB" id="A0A9P7FL49"/>
<proteinExistence type="predicted"/>
<gene>
    <name evidence="2" type="ORF">H0H81_006887</name>
</gene>
<feature type="signal peptide" evidence="1">
    <location>
        <begin position="1"/>
        <end position="21"/>
    </location>
</feature>
<evidence type="ECO:0000313" key="3">
    <source>
        <dbReference type="Proteomes" id="UP000717328"/>
    </source>
</evidence>
<feature type="chain" id="PRO_5040397246" evidence="1">
    <location>
        <begin position="22"/>
        <end position="150"/>
    </location>
</feature>
<name>A0A9P7FL49_9AGAR</name>
<sequence length="150" mass="15985">MPSFRTIFLVAATAFAALTSAAPHGTRSDVVGDIVSDVGADLRLRSTIDDVTLVNAGPPRLAGRTDGQRSLCDTIVLASAKISIIRDQMDKVKSQEKIDDNAVVGLIAQVKVVLDITLKDAISQKGRSTEEILSLNGKVVTKHQQMCENA</sequence>
<dbReference type="Proteomes" id="UP000717328">
    <property type="component" value="Unassembled WGS sequence"/>
</dbReference>